<dbReference type="GO" id="GO:0043565">
    <property type="term" value="F:sequence-specific DNA binding"/>
    <property type="evidence" value="ECO:0007669"/>
    <property type="project" value="InterPro"/>
</dbReference>
<evidence type="ECO:0000256" key="1">
    <source>
        <dbReference type="ARBA" id="ARBA00023015"/>
    </source>
</evidence>
<dbReference type="GO" id="GO:0003700">
    <property type="term" value="F:DNA-binding transcription factor activity"/>
    <property type="evidence" value="ECO:0007669"/>
    <property type="project" value="InterPro"/>
</dbReference>
<keyword evidence="4" id="KW-0804">Transcription</keyword>
<dbReference type="EMBL" id="CP023009">
    <property type="protein sequence ID" value="AXW88294.1"/>
    <property type="molecule type" value="Genomic_DNA"/>
</dbReference>
<gene>
    <name evidence="6" type="ORF">CKQ53_15800</name>
</gene>
<dbReference type="AlphaFoldDB" id="A0AAD0WLY3"/>
<dbReference type="InterPro" id="IPR050204">
    <property type="entry name" value="AraC_XylS_family_regulators"/>
</dbReference>
<dbReference type="KEGG" id="lbq:CKQ53_15800"/>
<dbReference type="Pfam" id="PF12833">
    <property type="entry name" value="HTH_18"/>
    <property type="match status" value="1"/>
</dbReference>
<dbReference type="InterPro" id="IPR009057">
    <property type="entry name" value="Homeodomain-like_sf"/>
</dbReference>
<keyword evidence="2" id="KW-0238">DNA-binding</keyword>
<proteinExistence type="predicted"/>
<dbReference type="SUPFAM" id="SSF46689">
    <property type="entry name" value="Homeodomain-like"/>
    <property type="match status" value="2"/>
</dbReference>
<dbReference type="InterPro" id="IPR018062">
    <property type="entry name" value="HTH_AraC-typ_CS"/>
</dbReference>
<sequence length="276" mass="31318">MPPIRTLRQRYWFSPQLPFLECRSTWQSRQPYKMHSHAQLSIGCLEDGSTECHSGENTYLLNAGDVIVIPPERPHSCHPLPGKTRSYHMLYLDASWCARQLTLAGFDSDQLNGDIVTYSSAVLFQQVMQIIRRLHASQLAGIEHNLQRLFAVLCHPRVASAIDTSACSDATRYVQRRLRGNLQDAPSLTLLAQELALRPETVLRRFRQDTGMTPMAYLNNARVEHAKILIRQGVPLADTGYTCGFSDQSHFHHTFVNFTAATPGQYRQARSIFHNN</sequence>
<dbReference type="InterPro" id="IPR014710">
    <property type="entry name" value="RmlC-like_jellyroll"/>
</dbReference>
<evidence type="ECO:0000313" key="7">
    <source>
        <dbReference type="Proteomes" id="UP000263881"/>
    </source>
</evidence>
<dbReference type="Pfam" id="PF02311">
    <property type="entry name" value="AraC_binding"/>
    <property type="match status" value="1"/>
</dbReference>
<dbReference type="PANTHER" id="PTHR46796">
    <property type="entry name" value="HTH-TYPE TRANSCRIPTIONAL ACTIVATOR RHAS-RELATED"/>
    <property type="match status" value="1"/>
</dbReference>
<evidence type="ECO:0000256" key="3">
    <source>
        <dbReference type="ARBA" id="ARBA00023159"/>
    </source>
</evidence>
<accession>A0AAD0WLY3</accession>
<dbReference type="Proteomes" id="UP000263881">
    <property type="component" value="Chromosome"/>
</dbReference>
<keyword evidence="7" id="KW-1185">Reference proteome</keyword>
<organism evidence="6 7">
    <name type="scientific">Lonsdalea britannica</name>
    <dbReference type="NCBI Taxonomy" id="1082704"/>
    <lineage>
        <taxon>Bacteria</taxon>
        <taxon>Pseudomonadati</taxon>
        <taxon>Pseudomonadota</taxon>
        <taxon>Gammaproteobacteria</taxon>
        <taxon>Enterobacterales</taxon>
        <taxon>Pectobacteriaceae</taxon>
        <taxon>Lonsdalea</taxon>
    </lineage>
</organism>
<feature type="domain" description="HTH araC/xylS-type" evidence="5">
    <location>
        <begin position="172"/>
        <end position="269"/>
    </location>
</feature>
<keyword evidence="1" id="KW-0805">Transcription regulation</keyword>
<evidence type="ECO:0000256" key="2">
    <source>
        <dbReference type="ARBA" id="ARBA00023125"/>
    </source>
</evidence>
<evidence type="ECO:0000313" key="6">
    <source>
        <dbReference type="EMBL" id="AXW88294.1"/>
    </source>
</evidence>
<dbReference type="Gene3D" id="2.60.120.10">
    <property type="entry name" value="Jelly Rolls"/>
    <property type="match status" value="1"/>
</dbReference>
<dbReference type="PROSITE" id="PS00041">
    <property type="entry name" value="HTH_ARAC_FAMILY_1"/>
    <property type="match status" value="1"/>
</dbReference>
<name>A0AAD0WLY3_9GAMM</name>
<dbReference type="Gene3D" id="1.10.10.60">
    <property type="entry name" value="Homeodomain-like"/>
    <property type="match status" value="1"/>
</dbReference>
<dbReference type="InterPro" id="IPR037923">
    <property type="entry name" value="HTH-like"/>
</dbReference>
<evidence type="ECO:0000256" key="4">
    <source>
        <dbReference type="ARBA" id="ARBA00023163"/>
    </source>
</evidence>
<dbReference type="InterPro" id="IPR018060">
    <property type="entry name" value="HTH_AraC"/>
</dbReference>
<reference evidence="6 7" key="1">
    <citation type="submission" date="2017-08" db="EMBL/GenBank/DDBJ databases">
        <title>Comparative genomics of bacteria isolated from necrotic lesions of AOD affected trees.</title>
        <authorList>
            <person name="Doonan J."/>
            <person name="Denman S."/>
            <person name="McDonald J.E."/>
        </authorList>
    </citation>
    <scope>NUCLEOTIDE SEQUENCE [LARGE SCALE GENOMIC DNA]</scope>
    <source>
        <strain evidence="6 7">477</strain>
    </source>
</reference>
<dbReference type="SMART" id="SM00342">
    <property type="entry name" value="HTH_ARAC"/>
    <property type="match status" value="1"/>
</dbReference>
<dbReference type="PROSITE" id="PS01124">
    <property type="entry name" value="HTH_ARAC_FAMILY_2"/>
    <property type="match status" value="1"/>
</dbReference>
<evidence type="ECO:0000259" key="5">
    <source>
        <dbReference type="PROSITE" id="PS01124"/>
    </source>
</evidence>
<protein>
    <submittedName>
        <fullName evidence="6">AraC family transcriptional regulator</fullName>
    </submittedName>
</protein>
<dbReference type="InterPro" id="IPR003313">
    <property type="entry name" value="AraC-bd"/>
</dbReference>
<dbReference type="SUPFAM" id="SSF51215">
    <property type="entry name" value="Regulatory protein AraC"/>
    <property type="match status" value="1"/>
</dbReference>
<keyword evidence="3" id="KW-0010">Activator</keyword>
<dbReference type="PANTHER" id="PTHR46796:SF2">
    <property type="entry name" value="TRANSCRIPTIONAL REGULATORY PROTEIN"/>
    <property type="match status" value="1"/>
</dbReference>
<dbReference type="RefSeq" id="WP_094118195.1">
    <property type="nucleotide sequence ID" value="NZ_CP023009.1"/>
</dbReference>